<feature type="region of interest" description="Disordered" evidence="1">
    <location>
        <begin position="52"/>
        <end position="80"/>
    </location>
</feature>
<dbReference type="EMBL" id="JBHRYC010000015">
    <property type="protein sequence ID" value="MFC3636026.1"/>
    <property type="molecule type" value="Genomic_DNA"/>
</dbReference>
<sequence>MTDRTEREGLALKPCPFCGGTNIRWKWVEAFSCDSSYPVFGCMSCNVTFEADSEDGQTEWDHERWNRRAPGETKGGGDGR</sequence>
<accession>A0ABV7UBZ2</accession>
<gene>
    <name evidence="2" type="ORF">ACFONL_01295</name>
</gene>
<evidence type="ECO:0000256" key="1">
    <source>
        <dbReference type="SAM" id="MobiDB-lite"/>
    </source>
</evidence>
<organism evidence="2 3">
    <name type="scientific">Camelimonas fluminis</name>
    <dbReference type="NCBI Taxonomy" id="1576911"/>
    <lineage>
        <taxon>Bacteria</taxon>
        <taxon>Pseudomonadati</taxon>
        <taxon>Pseudomonadota</taxon>
        <taxon>Alphaproteobacteria</taxon>
        <taxon>Hyphomicrobiales</taxon>
        <taxon>Chelatococcaceae</taxon>
        <taxon>Camelimonas</taxon>
    </lineage>
</organism>
<proteinExistence type="predicted"/>
<keyword evidence="3" id="KW-1185">Reference proteome</keyword>
<dbReference type="Proteomes" id="UP001595704">
    <property type="component" value="Unassembled WGS sequence"/>
</dbReference>
<reference evidence="3" key="1">
    <citation type="journal article" date="2019" name="Int. J. Syst. Evol. Microbiol.">
        <title>The Global Catalogue of Microorganisms (GCM) 10K type strain sequencing project: providing services to taxonomists for standard genome sequencing and annotation.</title>
        <authorList>
            <consortium name="The Broad Institute Genomics Platform"/>
            <consortium name="The Broad Institute Genome Sequencing Center for Infectious Disease"/>
            <person name="Wu L."/>
            <person name="Ma J."/>
        </authorList>
    </citation>
    <scope>NUCLEOTIDE SEQUENCE [LARGE SCALE GENOMIC DNA]</scope>
    <source>
        <strain evidence="3">KCTC 42282</strain>
    </source>
</reference>
<protein>
    <submittedName>
        <fullName evidence="2">Lar family restriction alleviation protein</fullName>
    </submittedName>
</protein>
<dbReference type="RefSeq" id="WP_191321521.1">
    <property type="nucleotide sequence ID" value="NZ_BNCG01000107.1"/>
</dbReference>
<feature type="compositionally biased region" description="Basic and acidic residues" evidence="1">
    <location>
        <begin position="59"/>
        <end position="80"/>
    </location>
</feature>
<evidence type="ECO:0000313" key="2">
    <source>
        <dbReference type="EMBL" id="MFC3636026.1"/>
    </source>
</evidence>
<comment type="caution">
    <text evidence="2">The sequence shown here is derived from an EMBL/GenBank/DDBJ whole genome shotgun (WGS) entry which is preliminary data.</text>
</comment>
<evidence type="ECO:0000313" key="3">
    <source>
        <dbReference type="Proteomes" id="UP001595704"/>
    </source>
</evidence>
<name>A0ABV7UBZ2_9HYPH</name>